<sequence length="73" mass="8530">MLLQLFNIGKPEYRLKVQGRLGSLQLIFEWNKSKTALPVQTHVLRKQVRDVLTHKICFHMVRVPLTLTTVSPY</sequence>
<organism evidence="1 2">
    <name type="scientific">Steinernema carpocapsae</name>
    <name type="common">Entomopathogenic nematode</name>
    <dbReference type="NCBI Taxonomy" id="34508"/>
    <lineage>
        <taxon>Eukaryota</taxon>
        <taxon>Metazoa</taxon>
        <taxon>Ecdysozoa</taxon>
        <taxon>Nematoda</taxon>
        <taxon>Chromadorea</taxon>
        <taxon>Rhabditida</taxon>
        <taxon>Tylenchina</taxon>
        <taxon>Panagrolaimomorpha</taxon>
        <taxon>Strongyloidoidea</taxon>
        <taxon>Steinernematidae</taxon>
        <taxon>Steinernema</taxon>
    </lineage>
</organism>
<evidence type="ECO:0000313" key="2">
    <source>
        <dbReference type="Proteomes" id="UP000298663"/>
    </source>
</evidence>
<comment type="caution">
    <text evidence="1">The sequence shown here is derived from an EMBL/GenBank/DDBJ whole genome shotgun (WGS) entry which is preliminary data.</text>
</comment>
<dbReference type="AlphaFoldDB" id="A0A4U5NUB4"/>
<gene>
    <name evidence="1" type="ORF">L596_011268</name>
</gene>
<reference evidence="1 2" key="2">
    <citation type="journal article" date="2019" name="G3 (Bethesda)">
        <title>Hybrid Assembly of the Genome of the Entomopathogenic Nematode Steinernema carpocapsae Identifies the X-Chromosome.</title>
        <authorList>
            <person name="Serra L."/>
            <person name="Macchietto M."/>
            <person name="Macias-Munoz A."/>
            <person name="McGill C.J."/>
            <person name="Rodriguez I.M."/>
            <person name="Rodriguez B."/>
            <person name="Murad R."/>
            <person name="Mortazavi A."/>
        </authorList>
    </citation>
    <scope>NUCLEOTIDE SEQUENCE [LARGE SCALE GENOMIC DNA]</scope>
    <source>
        <strain evidence="1 2">ALL</strain>
    </source>
</reference>
<reference evidence="1 2" key="1">
    <citation type="journal article" date="2015" name="Genome Biol.">
        <title>Comparative genomics of Steinernema reveals deeply conserved gene regulatory networks.</title>
        <authorList>
            <person name="Dillman A.R."/>
            <person name="Macchietto M."/>
            <person name="Porter C.F."/>
            <person name="Rogers A."/>
            <person name="Williams B."/>
            <person name="Antoshechkin I."/>
            <person name="Lee M.M."/>
            <person name="Goodwin Z."/>
            <person name="Lu X."/>
            <person name="Lewis E.E."/>
            <person name="Goodrich-Blair H."/>
            <person name="Stock S.P."/>
            <person name="Adams B.J."/>
            <person name="Sternberg P.W."/>
            <person name="Mortazavi A."/>
        </authorList>
    </citation>
    <scope>NUCLEOTIDE SEQUENCE [LARGE SCALE GENOMIC DNA]</scope>
    <source>
        <strain evidence="1 2">ALL</strain>
    </source>
</reference>
<dbReference type="Proteomes" id="UP000298663">
    <property type="component" value="Unassembled WGS sequence"/>
</dbReference>
<dbReference type="EMBL" id="AZBU02000003">
    <property type="protein sequence ID" value="TKR86743.1"/>
    <property type="molecule type" value="Genomic_DNA"/>
</dbReference>
<evidence type="ECO:0000313" key="1">
    <source>
        <dbReference type="EMBL" id="TKR86743.1"/>
    </source>
</evidence>
<keyword evidence="2" id="KW-1185">Reference proteome</keyword>
<proteinExistence type="predicted"/>
<accession>A0A4U5NUB4</accession>
<protein>
    <submittedName>
        <fullName evidence="1">Uncharacterized protein</fullName>
    </submittedName>
</protein>
<name>A0A4U5NUB4_STECR</name>